<dbReference type="InterPro" id="IPR051014">
    <property type="entry name" value="Cation_Transport_ATPase_IB"/>
</dbReference>
<dbReference type="GO" id="GO:0016887">
    <property type="term" value="F:ATP hydrolysis activity"/>
    <property type="evidence" value="ECO:0007669"/>
    <property type="project" value="InterPro"/>
</dbReference>
<dbReference type="InterPro" id="IPR023214">
    <property type="entry name" value="HAD_sf"/>
</dbReference>
<dbReference type="SUPFAM" id="SSF56784">
    <property type="entry name" value="HAD-like"/>
    <property type="match status" value="1"/>
</dbReference>
<feature type="transmembrane region" description="Helical" evidence="6">
    <location>
        <begin position="12"/>
        <end position="30"/>
    </location>
</feature>
<gene>
    <name evidence="9" type="ORF">BMIN_1299</name>
</gene>
<feature type="compositionally biased region" description="Gly residues" evidence="7">
    <location>
        <begin position="172"/>
        <end position="186"/>
    </location>
</feature>
<feature type="transmembrane region" description="Helical" evidence="6">
    <location>
        <begin position="45"/>
        <end position="66"/>
    </location>
</feature>
<dbReference type="InterPro" id="IPR018303">
    <property type="entry name" value="ATPase_P-typ_P_site"/>
</dbReference>
<dbReference type="PROSITE" id="PS01229">
    <property type="entry name" value="COF_2"/>
    <property type="match status" value="1"/>
</dbReference>
<comment type="subcellular location">
    <subcellularLocation>
        <location evidence="1">Cell membrane</location>
        <topology evidence="1">Multi-pass membrane protein</topology>
    </subcellularLocation>
</comment>
<dbReference type="EC" id="3.6.3.-" evidence="9"/>
<dbReference type="GO" id="GO:0019829">
    <property type="term" value="F:ATPase-coupled monoatomic cation transmembrane transporter activity"/>
    <property type="evidence" value="ECO:0007669"/>
    <property type="project" value="InterPro"/>
</dbReference>
<dbReference type="GO" id="GO:0005524">
    <property type="term" value="F:ATP binding"/>
    <property type="evidence" value="ECO:0007669"/>
    <property type="project" value="UniProtKB-UniRule"/>
</dbReference>
<evidence type="ECO:0000256" key="3">
    <source>
        <dbReference type="ARBA" id="ARBA00022692"/>
    </source>
</evidence>
<dbReference type="InterPro" id="IPR023298">
    <property type="entry name" value="ATPase_P-typ_TM_dom_sf"/>
</dbReference>
<organism evidence="9 10">
    <name type="scientific">Bifidobacterium minimum</name>
    <dbReference type="NCBI Taxonomy" id="1693"/>
    <lineage>
        <taxon>Bacteria</taxon>
        <taxon>Bacillati</taxon>
        <taxon>Actinomycetota</taxon>
        <taxon>Actinomycetes</taxon>
        <taxon>Bifidobacteriales</taxon>
        <taxon>Bifidobacteriaceae</taxon>
        <taxon>Bifidobacterium</taxon>
    </lineage>
</organism>
<evidence type="ECO:0000259" key="8">
    <source>
        <dbReference type="Pfam" id="PF00122"/>
    </source>
</evidence>
<keyword evidence="6" id="KW-0067">ATP-binding</keyword>
<keyword evidence="5 6" id="KW-0472">Membrane</keyword>
<dbReference type="STRING" id="1693.BMIN_1299"/>
<dbReference type="InterPro" id="IPR001757">
    <property type="entry name" value="P_typ_ATPase"/>
</dbReference>
<dbReference type="AlphaFoldDB" id="A0A087BSN4"/>
<keyword evidence="3 6" id="KW-0812">Transmembrane</keyword>
<reference evidence="9 10" key="1">
    <citation type="submission" date="2014-03" db="EMBL/GenBank/DDBJ databases">
        <title>Genomics of Bifidobacteria.</title>
        <authorList>
            <person name="Ventura M."/>
            <person name="Milani C."/>
            <person name="Lugli G.A."/>
        </authorList>
    </citation>
    <scope>NUCLEOTIDE SEQUENCE [LARGE SCALE GENOMIC DNA]</scope>
    <source>
        <strain evidence="9 10">LMG 11592</strain>
    </source>
</reference>
<name>A0A087BSN4_9BIFI</name>
<dbReference type="Pfam" id="PF00122">
    <property type="entry name" value="E1-E2_ATPase"/>
    <property type="match status" value="1"/>
</dbReference>
<dbReference type="SUPFAM" id="SSF81665">
    <property type="entry name" value="Calcium ATPase, transmembrane domain M"/>
    <property type="match status" value="1"/>
</dbReference>
<dbReference type="SUPFAM" id="SSF81653">
    <property type="entry name" value="Calcium ATPase, transduction domain A"/>
    <property type="match status" value="1"/>
</dbReference>
<evidence type="ECO:0000256" key="4">
    <source>
        <dbReference type="ARBA" id="ARBA00022989"/>
    </source>
</evidence>
<dbReference type="Gene3D" id="2.70.150.10">
    <property type="entry name" value="Calcium-transporting ATPase, cytoplasmic transduction domain A"/>
    <property type="match status" value="1"/>
</dbReference>
<dbReference type="InterPro" id="IPR023299">
    <property type="entry name" value="ATPase_P-typ_cyto_dom_N"/>
</dbReference>
<dbReference type="InterPro" id="IPR008250">
    <property type="entry name" value="ATPase_P-typ_transduc_dom_A_sf"/>
</dbReference>
<comment type="similarity">
    <text evidence="2 6">Belongs to the cation transport ATPase (P-type) (TC 3.A.3) family. Type IB subfamily.</text>
</comment>
<dbReference type="Pfam" id="PF00702">
    <property type="entry name" value="Hydrolase"/>
    <property type="match status" value="1"/>
</dbReference>
<dbReference type="eggNOG" id="COG2217">
    <property type="taxonomic scope" value="Bacteria"/>
</dbReference>
<feature type="transmembrane region" description="Helical" evidence="6">
    <location>
        <begin position="649"/>
        <end position="676"/>
    </location>
</feature>
<feature type="transmembrane region" description="Helical" evidence="6">
    <location>
        <begin position="320"/>
        <end position="342"/>
    </location>
</feature>
<dbReference type="Gene3D" id="3.40.50.1000">
    <property type="entry name" value="HAD superfamily/HAD-like"/>
    <property type="match status" value="1"/>
</dbReference>
<dbReference type="GO" id="GO:0046872">
    <property type="term" value="F:metal ion binding"/>
    <property type="evidence" value="ECO:0007669"/>
    <property type="project" value="UniProtKB-KW"/>
</dbReference>
<dbReference type="Proteomes" id="UP000029014">
    <property type="component" value="Unassembled WGS sequence"/>
</dbReference>
<dbReference type="GO" id="GO:0005886">
    <property type="term" value="C:plasma membrane"/>
    <property type="evidence" value="ECO:0007669"/>
    <property type="project" value="UniProtKB-SubCell"/>
</dbReference>
<dbReference type="EMBL" id="JGZD01000004">
    <property type="protein sequence ID" value="KFI74034.1"/>
    <property type="molecule type" value="Genomic_DNA"/>
</dbReference>
<dbReference type="PRINTS" id="PR00119">
    <property type="entry name" value="CATATPASE"/>
</dbReference>
<comment type="caution">
    <text evidence="9">The sequence shown here is derived from an EMBL/GenBank/DDBJ whole genome shotgun (WGS) entry which is preliminary data.</text>
</comment>
<keyword evidence="6" id="KW-0479">Metal-binding</keyword>
<evidence type="ECO:0000256" key="5">
    <source>
        <dbReference type="ARBA" id="ARBA00023136"/>
    </source>
</evidence>
<keyword evidence="6" id="KW-0547">Nucleotide-binding</keyword>
<dbReference type="InterPro" id="IPR059000">
    <property type="entry name" value="ATPase_P-type_domA"/>
</dbReference>
<keyword evidence="10" id="KW-1185">Reference proteome</keyword>
<sequence length="717" mass="73953">MRRIIDRVSQVPMLVATVLSALPVALLWGVEWGETPFQWAWLPSIGQSVVVAVVVATVVPMVVGVASDLLHGRAGVDILAIMALVSTLLVGQYWASWAVALMVWSGDAIERYANGRATSNLTALVAAAPRQAHVVMLRGVGASARGRGADGWRSAGNDGSAGDAPSARGSKAGSGVGSGTGSGAGSGTDAHFHTIPVDEVAVGDVVLVLPGETVPVDGSLLSVSATLDLSSINGESVPREVFAGARVLSGAVNGSTAITVKATRVSADSQYQRILAMVADAQESRAPAVRIADRLALPFTAVSLLIAGVAWAVSGTPLRFVQVLVLATPCPLLIAAPVAFVAGTGRLAKAGVLVKSQDALETLSRVDHVFFDKTGTLTSTVPRVVGVDMVPGTSRPRRLSGEWDSDRILELAGVVETYSVHILAKGIVRAGAEAARRRPGRSRRPVVVGVREDAGNGVQADVDGVRVRVGRLGFVSDQDADGVGGIHGWRPLKPDEMVAYVSCDGVLTARVVMRDLPRVNSRSTLDALRGMGMDLTMVTGDRAESARVIADEVGIDDVRADLLPQDKVAVVSSGGAGRSRSRTATMMVGDGVNDAPVLAAADVGMAMTDGTATAAADSAQAVIMNDDIASVHRALSIARRTMRVMLQAVVGGLLLALFGMVAAAFDLIPVVAGAFLQEGIDVVSILWALTVLIDVPLALPGSDGGKASAVHRPSPLP</sequence>
<feature type="transmembrane region" description="Helical" evidence="6">
    <location>
        <begin position="682"/>
        <end position="699"/>
    </location>
</feature>
<dbReference type="InterPro" id="IPR027256">
    <property type="entry name" value="P-typ_ATPase_IB"/>
</dbReference>
<feature type="region of interest" description="Disordered" evidence="7">
    <location>
        <begin position="144"/>
        <end position="190"/>
    </location>
</feature>
<keyword evidence="9" id="KW-0378">Hydrolase</keyword>
<feature type="domain" description="P-type ATPase A" evidence="8">
    <location>
        <begin position="190"/>
        <end position="278"/>
    </location>
</feature>
<dbReference type="Gene3D" id="3.40.1110.10">
    <property type="entry name" value="Calcium-transporting ATPase, cytoplasmic domain N"/>
    <property type="match status" value="1"/>
</dbReference>
<dbReference type="InterPro" id="IPR036412">
    <property type="entry name" value="HAD-like_sf"/>
</dbReference>
<feature type="transmembrane region" description="Helical" evidence="6">
    <location>
        <begin position="295"/>
        <end position="314"/>
    </location>
</feature>
<keyword evidence="4 6" id="KW-1133">Transmembrane helix</keyword>
<keyword evidence="6" id="KW-1003">Cell membrane</keyword>
<proteinExistence type="inferred from homology"/>
<dbReference type="PANTHER" id="PTHR48085">
    <property type="entry name" value="CADMIUM/ZINC-TRANSPORTING ATPASE HMA2-RELATED"/>
    <property type="match status" value="1"/>
</dbReference>
<feature type="compositionally biased region" description="Low complexity" evidence="7">
    <location>
        <begin position="144"/>
        <end position="156"/>
    </location>
</feature>
<evidence type="ECO:0000256" key="2">
    <source>
        <dbReference type="ARBA" id="ARBA00006024"/>
    </source>
</evidence>
<dbReference type="PROSITE" id="PS00154">
    <property type="entry name" value="ATPASE_E1_E2"/>
    <property type="match status" value="1"/>
</dbReference>
<evidence type="ECO:0000313" key="10">
    <source>
        <dbReference type="Proteomes" id="UP000029014"/>
    </source>
</evidence>
<dbReference type="NCBIfam" id="TIGR01494">
    <property type="entry name" value="ATPase_P-type"/>
    <property type="match status" value="2"/>
</dbReference>
<evidence type="ECO:0000256" key="1">
    <source>
        <dbReference type="ARBA" id="ARBA00004651"/>
    </source>
</evidence>
<dbReference type="PANTHER" id="PTHR48085:SF5">
    <property type="entry name" value="CADMIUM_ZINC-TRANSPORTING ATPASE HMA4-RELATED"/>
    <property type="match status" value="1"/>
</dbReference>
<accession>A0A087BSN4</accession>
<evidence type="ECO:0000256" key="6">
    <source>
        <dbReference type="RuleBase" id="RU362081"/>
    </source>
</evidence>
<evidence type="ECO:0000256" key="7">
    <source>
        <dbReference type="SAM" id="MobiDB-lite"/>
    </source>
</evidence>
<dbReference type="GO" id="GO:0015086">
    <property type="term" value="F:cadmium ion transmembrane transporter activity"/>
    <property type="evidence" value="ECO:0007669"/>
    <property type="project" value="TreeGrafter"/>
</dbReference>
<evidence type="ECO:0000313" key="9">
    <source>
        <dbReference type="EMBL" id="KFI74034.1"/>
    </source>
</evidence>
<dbReference type="NCBIfam" id="TIGR01525">
    <property type="entry name" value="ATPase-IB_hvy"/>
    <property type="match status" value="1"/>
</dbReference>
<dbReference type="RefSeq" id="WP_022861484.1">
    <property type="nucleotide sequence ID" value="NZ_JGZD01000004.1"/>
</dbReference>
<protein>
    <submittedName>
        <fullName evidence="9">Cation-transporting ATPase</fullName>
        <ecNumber evidence="9">3.6.3.-</ecNumber>
    </submittedName>
</protein>